<dbReference type="InterPro" id="IPR000531">
    <property type="entry name" value="Beta-barrel_TonB"/>
</dbReference>
<dbReference type="PANTHER" id="PTHR30069:SF49">
    <property type="entry name" value="OUTER MEMBRANE PROTEIN C"/>
    <property type="match status" value="1"/>
</dbReference>
<dbReference type="STRING" id="398767.Glov_0043"/>
<dbReference type="InterPro" id="IPR039426">
    <property type="entry name" value="TonB-dep_rcpt-like"/>
</dbReference>
<dbReference type="GO" id="GO:0044718">
    <property type="term" value="P:siderophore transmembrane transport"/>
    <property type="evidence" value="ECO:0007669"/>
    <property type="project" value="TreeGrafter"/>
</dbReference>
<dbReference type="RefSeq" id="WP_012468140.1">
    <property type="nucleotide sequence ID" value="NC_010814.1"/>
</dbReference>
<dbReference type="HOGENOM" id="CLU_014873_2_0_7"/>
<sequence length="684" mass="75868">MQRPPRRRKAKLLNWLVASLLTLLPAVSPAAEPPGELLPLPSDPREVFRRSGINSFDKGALSNIVIRGYQRENLMITFDGAPYFGATPFRSDAPPFIVNNSEVGRITITKGPYNLAYPGGAGGSIEVLSPENPRRFSAGGSLSYGSYDALNGSAFLAVGNQQADFSAGYRGRSSGVPEAGGGVPLVRTPYPNPNNNYRIGTEDLPMYRLDSFWLKGGISPTSNNRLELSYSFMQGSEIKFPTQNIDIADEQVHRLNGRLTLRNLSPLVREISLQGWWSRARTLLDDSLRETSDATNTALPYRAFLSRGYATSNRFEVTSTGGRLTSQLALGPGILKKGLDVYQRDWNGSYAALLRQGAAAWQYYDNQPLLPDVMTRNLGMFWIYETPLSDTMRALISARGDFSRVDANGLTPDRIRTLYQPYYPGQGIPAGRDFADWSANAQLFWKIRPDLELFLKGGRAVRIPDASELYMGQTRQGSNVVSNPFLQQTVVNQIDTGVSWARGGQQVEATFFYGEATNFILPVKRLSSSLPQARSTTNLNAVIWGVECEGIVQLPADLKFSAMLSYSEGENRSSNRPLAEVPPLRGRLGLAYDNRRFFASINQTLVARQNRFDATLNETSIPGYAVTDLQAGCRYNGFTLTAKLNNLFDTRYVMPLYYQRDPLSPTARIPENGRNFTLSASYRF</sequence>
<keyword evidence="4" id="KW-0812">Transmembrane</keyword>
<keyword evidence="10" id="KW-0675">Receptor</keyword>
<keyword evidence="3" id="KW-1134">Transmembrane beta strand</keyword>
<feature type="domain" description="TonB-dependent receptor-like beta-barrel" evidence="9">
    <location>
        <begin position="243"/>
        <end position="647"/>
    </location>
</feature>
<dbReference type="PANTHER" id="PTHR30069">
    <property type="entry name" value="TONB-DEPENDENT OUTER MEMBRANE RECEPTOR"/>
    <property type="match status" value="1"/>
</dbReference>
<feature type="chain" id="PRO_5002787730" evidence="8">
    <location>
        <begin position="31"/>
        <end position="684"/>
    </location>
</feature>
<dbReference type="InterPro" id="IPR036942">
    <property type="entry name" value="Beta-barrel_TonB_sf"/>
</dbReference>
<proteinExistence type="predicted"/>
<dbReference type="Pfam" id="PF00593">
    <property type="entry name" value="TonB_dep_Rec_b-barrel"/>
    <property type="match status" value="1"/>
</dbReference>
<organism evidence="10 11">
    <name type="scientific">Trichlorobacter lovleyi (strain ATCC BAA-1151 / DSM 17278 / SZ)</name>
    <name type="common">Geobacter lovleyi</name>
    <dbReference type="NCBI Taxonomy" id="398767"/>
    <lineage>
        <taxon>Bacteria</taxon>
        <taxon>Pseudomonadati</taxon>
        <taxon>Thermodesulfobacteriota</taxon>
        <taxon>Desulfuromonadia</taxon>
        <taxon>Geobacterales</taxon>
        <taxon>Geobacteraceae</taxon>
        <taxon>Trichlorobacter</taxon>
    </lineage>
</organism>
<accession>B3E9B5</accession>
<comment type="subcellular location">
    <subcellularLocation>
        <location evidence="1">Cell outer membrane</location>
        <topology evidence="1">Multi-pass membrane protein</topology>
    </subcellularLocation>
</comment>
<keyword evidence="5" id="KW-0798">TonB box</keyword>
<keyword evidence="6" id="KW-0472">Membrane</keyword>
<dbReference type="GO" id="GO:0015344">
    <property type="term" value="F:siderophore uptake transmembrane transporter activity"/>
    <property type="evidence" value="ECO:0007669"/>
    <property type="project" value="TreeGrafter"/>
</dbReference>
<evidence type="ECO:0000256" key="7">
    <source>
        <dbReference type="ARBA" id="ARBA00023237"/>
    </source>
</evidence>
<dbReference type="eggNOG" id="COG4771">
    <property type="taxonomic scope" value="Bacteria"/>
</dbReference>
<evidence type="ECO:0000313" key="11">
    <source>
        <dbReference type="Proteomes" id="UP000002420"/>
    </source>
</evidence>
<evidence type="ECO:0000256" key="1">
    <source>
        <dbReference type="ARBA" id="ARBA00004571"/>
    </source>
</evidence>
<dbReference type="EMBL" id="CP001089">
    <property type="protein sequence ID" value="ACD93781.1"/>
    <property type="molecule type" value="Genomic_DNA"/>
</dbReference>
<dbReference type="InterPro" id="IPR010917">
    <property type="entry name" value="TonB_rcpt_CS"/>
</dbReference>
<name>B3E9B5_TRIL1</name>
<evidence type="ECO:0000259" key="9">
    <source>
        <dbReference type="Pfam" id="PF00593"/>
    </source>
</evidence>
<evidence type="ECO:0000256" key="2">
    <source>
        <dbReference type="ARBA" id="ARBA00022448"/>
    </source>
</evidence>
<dbReference type="KEGG" id="glo:Glov_0043"/>
<keyword evidence="7" id="KW-0998">Cell outer membrane</keyword>
<keyword evidence="2" id="KW-0813">Transport</keyword>
<feature type="signal peptide" evidence="8">
    <location>
        <begin position="1"/>
        <end position="30"/>
    </location>
</feature>
<evidence type="ECO:0000256" key="5">
    <source>
        <dbReference type="ARBA" id="ARBA00023077"/>
    </source>
</evidence>
<keyword evidence="11" id="KW-1185">Reference proteome</keyword>
<dbReference type="GO" id="GO:0009279">
    <property type="term" value="C:cell outer membrane"/>
    <property type="evidence" value="ECO:0007669"/>
    <property type="project" value="UniProtKB-SubCell"/>
</dbReference>
<evidence type="ECO:0000256" key="3">
    <source>
        <dbReference type="ARBA" id="ARBA00022452"/>
    </source>
</evidence>
<dbReference type="SUPFAM" id="SSF56935">
    <property type="entry name" value="Porins"/>
    <property type="match status" value="1"/>
</dbReference>
<dbReference type="Proteomes" id="UP000002420">
    <property type="component" value="Chromosome"/>
</dbReference>
<dbReference type="AlphaFoldDB" id="B3E9B5"/>
<evidence type="ECO:0000256" key="8">
    <source>
        <dbReference type="SAM" id="SignalP"/>
    </source>
</evidence>
<evidence type="ECO:0000256" key="4">
    <source>
        <dbReference type="ARBA" id="ARBA00022692"/>
    </source>
</evidence>
<gene>
    <name evidence="10" type="ordered locus">Glov_0043</name>
</gene>
<dbReference type="Gene3D" id="2.40.170.20">
    <property type="entry name" value="TonB-dependent receptor, beta-barrel domain"/>
    <property type="match status" value="1"/>
</dbReference>
<protein>
    <submittedName>
        <fullName evidence="10">TonB-dependent receptor</fullName>
    </submittedName>
</protein>
<dbReference type="PROSITE" id="PS01156">
    <property type="entry name" value="TONB_DEPENDENT_REC_2"/>
    <property type="match status" value="1"/>
</dbReference>
<keyword evidence="8" id="KW-0732">Signal</keyword>
<evidence type="ECO:0000256" key="6">
    <source>
        <dbReference type="ARBA" id="ARBA00023136"/>
    </source>
</evidence>
<evidence type="ECO:0000313" key="10">
    <source>
        <dbReference type="EMBL" id="ACD93781.1"/>
    </source>
</evidence>
<reference evidence="10 11" key="1">
    <citation type="submission" date="2008-05" db="EMBL/GenBank/DDBJ databases">
        <title>Complete sequence of chromosome of Geobacter lovleyi SZ.</title>
        <authorList>
            <consortium name="US DOE Joint Genome Institute"/>
            <person name="Lucas S."/>
            <person name="Copeland A."/>
            <person name="Lapidus A."/>
            <person name="Glavina del Rio T."/>
            <person name="Dalin E."/>
            <person name="Tice H."/>
            <person name="Bruce D."/>
            <person name="Goodwin L."/>
            <person name="Pitluck S."/>
            <person name="Chertkov O."/>
            <person name="Meincke L."/>
            <person name="Brettin T."/>
            <person name="Detter J.C."/>
            <person name="Han C."/>
            <person name="Tapia R."/>
            <person name="Kuske C.R."/>
            <person name="Schmutz J."/>
            <person name="Larimer F."/>
            <person name="Land M."/>
            <person name="Hauser L."/>
            <person name="Kyrpides N."/>
            <person name="Mikhailova N."/>
            <person name="Sung Y."/>
            <person name="Fletcher K.E."/>
            <person name="Ritalahti K.M."/>
            <person name="Loeffler F.E."/>
            <person name="Richardson P."/>
        </authorList>
    </citation>
    <scope>NUCLEOTIDE SEQUENCE [LARGE SCALE GENOMIC DNA]</scope>
    <source>
        <strain evidence="11">ATCC BAA-1151 / DSM 17278 / SZ</strain>
    </source>
</reference>